<keyword evidence="5" id="KW-1185">Reference proteome</keyword>
<protein>
    <submittedName>
        <fullName evidence="4">Sulfatase-like hydrolase/transferase</fullName>
    </submittedName>
</protein>
<dbReference type="Gene3D" id="3.40.720.10">
    <property type="entry name" value="Alkaline Phosphatase, subunit A"/>
    <property type="match status" value="1"/>
</dbReference>
<dbReference type="Pfam" id="PF00884">
    <property type="entry name" value="Sulfatase"/>
    <property type="match status" value="1"/>
</dbReference>
<organism evidence="4 5">
    <name type="scientific">Paenibacillus chondroitinus</name>
    <dbReference type="NCBI Taxonomy" id="59842"/>
    <lineage>
        <taxon>Bacteria</taxon>
        <taxon>Bacillati</taxon>
        <taxon>Bacillota</taxon>
        <taxon>Bacilli</taxon>
        <taxon>Bacillales</taxon>
        <taxon>Paenibacillaceae</taxon>
        <taxon>Paenibacillus</taxon>
    </lineage>
</organism>
<dbReference type="InterPro" id="IPR017850">
    <property type="entry name" value="Alkaline_phosphatase_core_sf"/>
</dbReference>
<dbReference type="PANTHER" id="PTHR42693">
    <property type="entry name" value="ARYLSULFATASE FAMILY MEMBER"/>
    <property type="match status" value="1"/>
</dbReference>
<comment type="caution">
    <text evidence="4">The sequence shown here is derived from an EMBL/GenBank/DDBJ whole genome shotgun (WGS) entry which is preliminary data.</text>
</comment>
<reference evidence="4 5" key="1">
    <citation type="submission" date="2023-03" db="EMBL/GenBank/DDBJ databases">
        <title>Bacillus Genome Sequencing.</title>
        <authorList>
            <person name="Dunlap C."/>
        </authorList>
    </citation>
    <scope>NUCLEOTIDE SEQUENCE [LARGE SCALE GENOMIC DNA]</scope>
    <source>
        <strain evidence="4 5">NRS-1351</strain>
    </source>
</reference>
<name>A0ABU6D7T8_9BACL</name>
<dbReference type="Proteomes" id="UP001355653">
    <property type="component" value="Unassembled WGS sequence"/>
</dbReference>
<feature type="domain" description="Sulfatase N-terminal" evidence="3">
    <location>
        <begin position="6"/>
        <end position="385"/>
    </location>
</feature>
<sequence length="502" mass="58206">MSMENRNILLILTDQQRVDTLKAYGGKVCQTPNLDQLSEDSIVFTNAYTSCPICTPARSSLQTGYYPFNVGMQANSYGSHCLIRELPDHPDLLSRQLQKQNYSVGYTGKWHLGQGNDSAETQHYLSQGEHVIQFPEFKYDMRSLPSDVGYEADDFPGHGIGGYHYKQFKDYLEENNLSFETKNKLSGNFDVHTAAEVVSPIESTVEYYLTERAIHYMERFRKRSKPFFFALNYWGPHEPYMAPTKHLDLYRDMELEPWPNFYDEGHKKPSIHKAKSAKSKEWEAFAPYVKHYYGFMSSIDEQIGRIIAYLKEHDLYDNTTIIFSADHGESLGIHGGLSDKAFFMYEETCRIPLFVKPAGNSVHREENHFVGTCDLYATILELAGVEREKAENRDGRSFAPMLRNTDEPLASWPDCVVTECSGLESVMYTQRMIRYEKMKYVFNCGDLDELYDLSKDPYELENLIDHADYAEKLRFLRLRLADWMVQHRDGALKIFKRMRDLP</sequence>
<dbReference type="InterPro" id="IPR000917">
    <property type="entry name" value="Sulfatase_N"/>
</dbReference>
<accession>A0ABU6D7T8</accession>
<evidence type="ECO:0000313" key="5">
    <source>
        <dbReference type="Proteomes" id="UP001355653"/>
    </source>
</evidence>
<comment type="similarity">
    <text evidence="1">Belongs to the sulfatase family.</text>
</comment>
<dbReference type="InterPro" id="IPR050738">
    <property type="entry name" value="Sulfatase"/>
</dbReference>
<dbReference type="PANTHER" id="PTHR42693:SF53">
    <property type="entry name" value="ENDO-4-O-SULFATASE"/>
    <property type="match status" value="1"/>
</dbReference>
<evidence type="ECO:0000256" key="2">
    <source>
        <dbReference type="ARBA" id="ARBA00022801"/>
    </source>
</evidence>
<dbReference type="RefSeq" id="WP_127455780.1">
    <property type="nucleotide sequence ID" value="NZ_JAROBY010000014.1"/>
</dbReference>
<evidence type="ECO:0000313" key="4">
    <source>
        <dbReference type="EMBL" id="MEB4793779.1"/>
    </source>
</evidence>
<keyword evidence="2" id="KW-0378">Hydrolase</keyword>
<proteinExistence type="inferred from homology"/>
<dbReference type="EMBL" id="JAROBY010000014">
    <property type="protein sequence ID" value="MEB4793779.1"/>
    <property type="molecule type" value="Genomic_DNA"/>
</dbReference>
<evidence type="ECO:0000256" key="1">
    <source>
        <dbReference type="ARBA" id="ARBA00008779"/>
    </source>
</evidence>
<gene>
    <name evidence="4" type="ORF">P5G65_07725</name>
</gene>
<dbReference type="SUPFAM" id="SSF53649">
    <property type="entry name" value="Alkaline phosphatase-like"/>
    <property type="match status" value="1"/>
</dbReference>
<evidence type="ECO:0000259" key="3">
    <source>
        <dbReference type="Pfam" id="PF00884"/>
    </source>
</evidence>